<keyword evidence="3" id="KW-0274">FAD</keyword>
<dbReference type="OrthoDB" id="9766816at2"/>
<keyword evidence="4" id="KW-0560">Oxidoreductase</keyword>
<dbReference type="PANTHER" id="PTHR46496:SF1">
    <property type="entry name" value="ZEAXANTHIN EPOXIDASE, CHLOROPLASTIC"/>
    <property type="match status" value="1"/>
</dbReference>
<dbReference type="GO" id="GO:0016491">
    <property type="term" value="F:oxidoreductase activity"/>
    <property type="evidence" value="ECO:0007669"/>
    <property type="project" value="UniProtKB-KW"/>
</dbReference>
<feature type="domain" description="FAD-binding" evidence="5">
    <location>
        <begin position="3"/>
        <end position="313"/>
    </location>
</feature>
<evidence type="ECO:0000313" key="6">
    <source>
        <dbReference type="EMBL" id="AEE53098.1"/>
    </source>
</evidence>
<dbReference type="AlphaFoldDB" id="F4L638"/>
<evidence type="ECO:0000313" key="7">
    <source>
        <dbReference type="Proteomes" id="UP000008461"/>
    </source>
</evidence>
<dbReference type="Proteomes" id="UP000008461">
    <property type="component" value="Chromosome"/>
</dbReference>
<dbReference type="GO" id="GO:0071949">
    <property type="term" value="F:FAD binding"/>
    <property type="evidence" value="ECO:0007669"/>
    <property type="project" value="InterPro"/>
</dbReference>
<evidence type="ECO:0000256" key="2">
    <source>
        <dbReference type="ARBA" id="ARBA00022630"/>
    </source>
</evidence>
<sequence>MKINIIGAGIGGLTAAIALQHKGHQVEIFEAAAELRPVGAGIIMASNAMQIARRLGFAEAISSTGIVLERFGIGDHHGNPLQLMDIQAVRQKYGESSVAIHRGALQQILLQHLPNPAIQLNKRLSSVEQLPNGRVKAIFMDGSSSESDLLIGADGLRSATRKAILGEKPLRYSSHTCWRGIIPYHMETPSKGLELWAKTGGKRIAMIQVDPERVYFYYTEKRQPGFKVPVAEQIAYLSKQLQDFPPQYAELIALAKPEEIFHDDLYDLKPLSSWHRGPVMLLGDAAHATTPNMGQGGCQAIEDAWYLADYLERYPDYAGAFAAYEQFRRPKVNYVVNTSFMIGKISNLGGEIGHRLRNWLLSATPSGVAEKQLELLFKLR</sequence>
<reference key="2">
    <citation type="submission" date="2011-04" db="EMBL/GenBank/DDBJ databases">
        <title>Complete sequence of chromosome of Haliscomenobacter hydrossis DSM 1100.</title>
        <authorList>
            <consortium name="US DOE Joint Genome Institute (JGI-PGF)"/>
            <person name="Lucas S."/>
            <person name="Han J."/>
            <person name="Lapidus A."/>
            <person name="Bruce D."/>
            <person name="Goodwin L."/>
            <person name="Pitluck S."/>
            <person name="Peters L."/>
            <person name="Kyrpides N."/>
            <person name="Mavromatis K."/>
            <person name="Ivanova N."/>
            <person name="Ovchinnikova G."/>
            <person name="Pagani I."/>
            <person name="Daligault H."/>
            <person name="Detter J.C."/>
            <person name="Han C."/>
            <person name="Land M."/>
            <person name="Hauser L."/>
            <person name="Markowitz V."/>
            <person name="Cheng J.-F."/>
            <person name="Hugenholtz P."/>
            <person name="Woyke T."/>
            <person name="Wu D."/>
            <person name="Verbarg S."/>
            <person name="Frueling A."/>
            <person name="Brambilla E."/>
            <person name="Klenk H.-P."/>
            <person name="Eisen J.A."/>
        </authorList>
    </citation>
    <scope>NUCLEOTIDE SEQUENCE</scope>
    <source>
        <strain>DSM 1100</strain>
    </source>
</reference>
<comment type="cofactor">
    <cofactor evidence="1">
        <name>FAD</name>
        <dbReference type="ChEBI" id="CHEBI:57692"/>
    </cofactor>
</comment>
<dbReference type="KEGG" id="hhy:Halhy_5273"/>
<dbReference type="STRING" id="760192.Halhy_5273"/>
<dbReference type="HOGENOM" id="CLU_009665_19_5_10"/>
<name>F4L638_HALH1</name>
<dbReference type="PRINTS" id="PR00420">
    <property type="entry name" value="RNGMNOXGNASE"/>
</dbReference>
<evidence type="ECO:0000259" key="5">
    <source>
        <dbReference type="Pfam" id="PF01494"/>
    </source>
</evidence>
<dbReference type="SUPFAM" id="SSF51905">
    <property type="entry name" value="FAD/NAD(P)-binding domain"/>
    <property type="match status" value="1"/>
</dbReference>
<gene>
    <name evidence="6" type="ordered locus">Halhy_5273</name>
</gene>
<accession>F4L638</accession>
<evidence type="ECO:0000256" key="1">
    <source>
        <dbReference type="ARBA" id="ARBA00001974"/>
    </source>
</evidence>
<dbReference type="EMBL" id="CP002691">
    <property type="protein sequence ID" value="AEE53098.1"/>
    <property type="molecule type" value="Genomic_DNA"/>
</dbReference>
<evidence type="ECO:0000256" key="4">
    <source>
        <dbReference type="ARBA" id="ARBA00023002"/>
    </source>
</evidence>
<reference evidence="6 7" key="1">
    <citation type="journal article" date="2011" name="Stand. Genomic Sci.">
        <title>Complete genome sequence of Haliscomenobacter hydrossis type strain (O).</title>
        <authorList>
            <consortium name="US DOE Joint Genome Institute (JGI-PGF)"/>
            <person name="Daligault H."/>
            <person name="Lapidus A."/>
            <person name="Zeytun A."/>
            <person name="Nolan M."/>
            <person name="Lucas S."/>
            <person name="Del Rio T.G."/>
            <person name="Tice H."/>
            <person name="Cheng J.F."/>
            <person name="Tapia R."/>
            <person name="Han C."/>
            <person name="Goodwin L."/>
            <person name="Pitluck S."/>
            <person name="Liolios K."/>
            <person name="Pagani I."/>
            <person name="Ivanova N."/>
            <person name="Huntemann M."/>
            <person name="Mavromatis K."/>
            <person name="Mikhailova N."/>
            <person name="Pati A."/>
            <person name="Chen A."/>
            <person name="Palaniappan K."/>
            <person name="Land M."/>
            <person name="Hauser L."/>
            <person name="Brambilla E.M."/>
            <person name="Rohde M."/>
            <person name="Verbarg S."/>
            <person name="Goker M."/>
            <person name="Bristow J."/>
            <person name="Eisen J.A."/>
            <person name="Markowitz V."/>
            <person name="Hugenholtz P."/>
            <person name="Kyrpides N.C."/>
            <person name="Klenk H.P."/>
            <person name="Woyke T."/>
        </authorList>
    </citation>
    <scope>NUCLEOTIDE SEQUENCE [LARGE SCALE GENOMIC DNA]</scope>
    <source>
        <strain evidence="7">ATCC 27775 / DSM 1100 / LMG 10767 / O</strain>
    </source>
</reference>
<dbReference type="Gene3D" id="3.50.50.60">
    <property type="entry name" value="FAD/NAD(P)-binding domain"/>
    <property type="match status" value="1"/>
</dbReference>
<dbReference type="PANTHER" id="PTHR46496">
    <property type="match status" value="1"/>
</dbReference>
<dbReference type="RefSeq" id="WP_013767633.1">
    <property type="nucleotide sequence ID" value="NC_015510.1"/>
</dbReference>
<proteinExistence type="predicted"/>
<organism evidence="6 7">
    <name type="scientific">Haliscomenobacter hydrossis (strain ATCC 27775 / DSM 1100 / LMG 10767 / O)</name>
    <dbReference type="NCBI Taxonomy" id="760192"/>
    <lineage>
        <taxon>Bacteria</taxon>
        <taxon>Pseudomonadati</taxon>
        <taxon>Bacteroidota</taxon>
        <taxon>Saprospiria</taxon>
        <taxon>Saprospirales</taxon>
        <taxon>Haliscomenobacteraceae</taxon>
        <taxon>Haliscomenobacter</taxon>
    </lineage>
</organism>
<keyword evidence="2" id="KW-0285">Flavoprotein</keyword>
<dbReference type="eggNOG" id="COG0654">
    <property type="taxonomic scope" value="Bacteria"/>
</dbReference>
<keyword evidence="7" id="KW-1185">Reference proteome</keyword>
<dbReference type="InterPro" id="IPR002938">
    <property type="entry name" value="FAD-bd"/>
</dbReference>
<dbReference type="Pfam" id="PF01494">
    <property type="entry name" value="FAD_binding_3"/>
    <property type="match status" value="1"/>
</dbReference>
<dbReference type="InterPro" id="IPR036188">
    <property type="entry name" value="FAD/NAD-bd_sf"/>
</dbReference>
<evidence type="ECO:0000256" key="3">
    <source>
        <dbReference type="ARBA" id="ARBA00022827"/>
    </source>
</evidence>
<protein>
    <submittedName>
        <fullName evidence="6">Amine oxidase</fullName>
    </submittedName>
</protein>